<dbReference type="EMBL" id="QTSX02001458">
    <property type="protein sequence ID" value="KAJ9081764.1"/>
    <property type="molecule type" value="Genomic_DNA"/>
</dbReference>
<gene>
    <name evidence="1" type="ORF">DSO57_1011114</name>
</gene>
<sequence>MVPPSSPDPGLHLPARKILLPPPLADKQAPCTAPLGYWWTLRCLQPVSSLSKGPFPHVVELPWSCYEPWSPASQQPGTSGWG</sequence>
<protein>
    <submittedName>
        <fullName evidence="1">Uncharacterized protein</fullName>
    </submittedName>
</protein>
<name>A0ACC2U4R0_9FUNG</name>
<accession>A0ACC2U4R0</accession>
<organism evidence="1 2">
    <name type="scientific">Entomophthora muscae</name>
    <dbReference type="NCBI Taxonomy" id="34485"/>
    <lineage>
        <taxon>Eukaryota</taxon>
        <taxon>Fungi</taxon>
        <taxon>Fungi incertae sedis</taxon>
        <taxon>Zoopagomycota</taxon>
        <taxon>Entomophthoromycotina</taxon>
        <taxon>Entomophthoromycetes</taxon>
        <taxon>Entomophthorales</taxon>
        <taxon>Entomophthoraceae</taxon>
        <taxon>Entomophthora</taxon>
    </lineage>
</organism>
<comment type="caution">
    <text evidence="1">The sequence shown here is derived from an EMBL/GenBank/DDBJ whole genome shotgun (WGS) entry which is preliminary data.</text>
</comment>
<proteinExistence type="predicted"/>
<feature type="non-terminal residue" evidence="1">
    <location>
        <position position="82"/>
    </location>
</feature>
<evidence type="ECO:0000313" key="2">
    <source>
        <dbReference type="Proteomes" id="UP001165960"/>
    </source>
</evidence>
<keyword evidence="2" id="KW-1185">Reference proteome</keyword>
<evidence type="ECO:0000313" key="1">
    <source>
        <dbReference type="EMBL" id="KAJ9081764.1"/>
    </source>
</evidence>
<dbReference type="Proteomes" id="UP001165960">
    <property type="component" value="Unassembled WGS sequence"/>
</dbReference>
<reference evidence="1" key="1">
    <citation type="submission" date="2022-04" db="EMBL/GenBank/DDBJ databases">
        <title>Genome of the entomopathogenic fungus Entomophthora muscae.</title>
        <authorList>
            <person name="Elya C."/>
            <person name="Lovett B.R."/>
            <person name="Lee E."/>
            <person name="Macias A.M."/>
            <person name="Hajek A.E."/>
            <person name="De Bivort B.L."/>
            <person name="Kasson M.T."/>
            <person name="De Fine Licht H.H."/>
            <person name="Stajich J.E."/>
        </authorList>
    </citation>
    <scope>NUCLEOTIDE SEQUENCE</scope>
    <source>
        <strain evidence="1">Berkeley</strain>
    </source>
</reference>